<dbReference type="EMBL" id="CADIKK010000010">
    <property type="protein sequence ID" value="CAB3787681.1"/>
    <property type="molecule type" value="Genomic_DNA"/>
</dbReference>
<protein>
    <submittedName>
        <fullName evidence="1">Uncharacterized protein</fullName>
    </submittedName>
</protein>
<gene>
    <name evidence="1" type="ORF">LMG28614_02549</name>
</gene>
<keyword evidence="2" id="KW-1185">Reference proteome</keyword>
<evidence type="ECO:0000313" key="1">
    <source>
        <dbReference type="EMBL" id="CAB3787681.1"/>
    </source>
</evidence>
<reference evidence="1 2" key="1">
    <citation type="submission" date="2020-04" db="EMBL/GenBank/DDBJ databases">
        <authorList>
            <person name="De Canck E."/>
        </authorList>
    </citation>
    <scope>NUCLEOTIDE SEQUENCE [LARGE SCALE GENOMIC DNA]</scope>
    <source>
        <strain evidence="1 2">LMG 28614</strain>
    </source>
</reference>
<proteinExistence type="predicted"/>
<accession>A0A6S7B4P5</accession>
<dbReference type="AlphaFoldDB" id="A0A6S7B4P5"/>
<sequence>MLLKSPYFAGFFCFFAPSAYHAEKLRALAPTGLQVDFVSV</sequence>
<dbReference type="Proteomes" id="UP000494365">
    <property type="component" value="Unassembled WGS sequence"/>
</dbReference>
<name>A0A6S7B4P5_9BURK</name>
<organism evidence="1 2">
    <name type="scientific">Paraburkholderia ultramafica</name>
    <dbReference type="NCBI Taxonomy" id="1544867"/>
    <lineage>
        <taxon>Bacteria</taxon>
        <taxon>Pseudomonadati</taxon>
        <taxon>Pseudomonadota</taxon>
        <taxon>Betaproteobacteria</taxon>
        <taxon>Burkholderiales</taxon>
        <taxon>Burkholderiaceae</taxon>
        <taxon>Paraburkholderia</taxon>
    </lineage>
</organism>
<evidence type="ECO:0000313" key="2">
    <source>
        <dbReference type="Proteomes" id="UP000494365"/>
    </source>
</evidence>